<dbReference type="OrthoDB" id="1726098at2"/>
<dbReference type="Proteomes" id="UP000239549">
    <property type="component" value="Unassembled WGS sequence"/>
</dbReference>
<protein>
    <submittedName>
        <fullName evidence="2">Uncharacterized protein</fullName>
    </submittedName>
</protein>
<sequence length="242" mass="26005">MRESIRKLVKNNSGMGTFWGILALGTIMIIFVAAIRLSHMVTGADIDLQEAVADACKAAAQQVEPRSEADSYPLIETEKAHDAFRYVLALNLNLDETTLEPRANSMVKDTPGYNFIVYNGFDYYEDETYTGGPGGDLASTGAKAYTQYIFSEGALSRDDSPDPGFIPNLPGNWPRTFNINDAGGSMVFRVELPNCGVVAVVNADLVEVLGKDSINATRWASAALTCNGGTCGIPPAPEPTIQ</sequence>
<keyword evidence="3" id="KW-1185">Reference proteome</keyword>
<keyword evidence="1" id="KW-0812">Transmembrane</keyword>
<evidence type="ECO:0000313" key="3">
    <source>
        <dbReference type="Proteomes" id="UP000239549"/>
    </source>
</evidence>
<organism evidence="2 3">
    <name type="scientific">Desulfocucumis palustris</name>
    <dbReference type="NCBI Taxonomy" id="1898651"/>
    <lineage>
        <taxon>Bacteria</taxon>
        <taxon>Bacillati</taxon>
        <taxon>Bacillota</taxon>
        <taxon>Clostridia</taxon>
        <taxon>Eubacteriales</taxon>
        <taxon>Desulfocucumaceae</taxon>
        <taxon>Desulfocucumis</taxon>
    </lineage>
</organism>
<keyword evidence="1" id="KW-1133">Transmembrane helix</keyword>
<evidence type="ECO:0000256" key="1">
    <source>
        <dbReference type="SAM" id="Phobius"/>
    </source>
</evidence>
<accession>A0A2L2X7X9</accession>
<reference evidence="3" key="1">
    <citation type="submission" date="2018-02" db="EMBL/GenBank/DDBJ databases">
        <title>Genome sequence of Desulfocucumis palustris strain NAW-5.</title>
        <authorList>
            <person name="Watanabe M."/>
            <person name="Kojima H."/>
            <person name="Fukui M."/>
        </authorList>
    </citation>
    <scope>NUCLEOTIDE SEQUENCE [LARGE SCALE GENOMIC DNA]</scope>
    <source>
        <strain evidence="3">NAW-5</strain>
    </source>
</reference>
<keyword evidence="1" id="KW-0472">Membrane</keyword>
<dbReference type="AlphaFoldDB" id="A0A2L2X7X9"/>
<name>A0A2L2X7X9_9FIRM</name>
<proteinExistence type="predicted"/>
<dbReference type="EMBL" id="BFAV01000020">
    <property type="protein sequence ID" value="GBF32299.1"/>
    <property type="molecule type" value="Genomic_DNA"/>
</dbReference>
<dbReference type="RefSeq" id="WP_104370856.1">
    <property type="nucleotide sequence ID" value="NZ_BFAV01000020.1"/>
</dbReference>
<gene>
    <name evidence="2" type="ORF">DCCM_0493</name>
</gene>
<comment type="caution">
    <text evidence="2">The sequence shown here is derived from an EMBL/GenBank/DDBJ whole genome shotgun (WGS) entry which is preliminary data.</text>
</comment>
<feature type="transmembrane region" description="Helical" evidence="1">
    <location>
        <begin position="16"/>
        <end position="35"/>
    </location>
</feature>
<evidence type="ECO:0000313" key="2">
    <source>
        <dbReference type="EMBL" id="GBF32299.1"/>
    </source>
</evidence>